<dbReference type="RefSeq" id="XP_060289785.1">
    <property type="nucleotide sequence ID" value="XM_060435573.1"/>
</dbReference>
<evidence type="ECO:0000313" key="3">
    <source>
        <dbReference type="Proteomes" id="UP001172101"/>
    </source>
</evidence>
<dbReference type="Proteomes" id="UP001172101">
    <property type="component" value="Unassembled WGS sequence"/>
</dbReference>
<keyword evidence="3" id="KW-1185">Reference proteome</keyword>
<proteinExistence type="predicted"/>
<sequence length="272" mass="30186">MSLRSAIHLPALLDECIRPGASRLDWLPWEGGHRSCEICALSLATTRSRGRCPPWAGWPGFERTSVHNERTGCRVGIVFGFLASRSRKSEFSPFHFSFWEAGAPLIGCRSAVRLSTGTLARPGRTKMTEMARRSDEWGFCFNGRAATHRRDVRHWVDESERTWLIDRERGQAQAATSPTRAIPAYPNTNSRGGAAEKKRATRFSQVRQAVSQVRASRRPAKQSNAVHLQASQAKKNELTSSFVSLLFPTHHHSSLTFLPPAPSPATLTSTPA</sequence>
<dbReference type="AlphaFoldDB" id="A0AA39ZR29"/>
<name>A0AA39ZR29_9PEZI</name>
<comment type="caution">
    <text evidence="2">The sequence shown here is derived from an EMBL/GenBank/DDBJ whole genome shotgun (WGS) entry which is preliminary data.</text>
</comment>
<feature type="region of interest" description="Disordered" evidence="1">
    <location>
        <begin position="169"/>
        <end position="203"/>
    </location>
</feature>
<reference evidence="2" key="1">
    <citation type="submission" date="2023-06" db="EMBL/GenBank/DDBJ databases">
        <title>Genome-scale phylogeny and comparative genomics of the fungal order Sordariales.</title>
        <authorList>
            <consortium name="Lawrence Berkeley National Laboratory"/>
            <person name="Hensen N."/>
            <person name="Bonometti L."/>
            <person name="Westerberg I."/>
            <person name="Brannstrom I.O."/>
            <person name="Guillou S."/>
            <person name="Cros-Aarteil S."/>
            <person name="Calhoun S."/>
            <person name="Haridas S."/>
            <person name="Kuo A."/>
            <person name="Mondo S."/>
            <person name="Pangilinan J."/>
            <person name="Riley R."/>
            <person name="LaButti K."/>
            <person name="Andreopoulos B."/>
            <person name="Lipzen A."/>
            <person name="Chen C."/>
            <person name="Yanf M."/>
            <person name="Daum C."/>
            <person name="Ng V."/>
            <person name="Clum A."/>
            <person name="Steindorff A."/>
            <person name="Ohm R."/>
            <person name="Martin F."/>
            <person name="Silar P."/>
            <person name="Natvig D."/>
            <person name="Lalanne C."/>
            <person name="Gautier V."/>
            <person name="Ament-velasquez S.L."/>
            <person name="Kruys A."/>
            <person name="Hutchinson M.I."/>
            <person name="Powell A.J."/>
            <person name="Barry K."/>
            <person name="Miller A.N."/>
            <person name="Grigoriev I.V."/>
            <person name="Debuchy R."/>
            <person name="Gladieux P."/>
            <person name="Thoren M.H."/>
            <person name="Johannesson H."/>
        </authorList>
    </citation>
    <scope>NUCLEOTIDE SEQUENCE</scope>
    <source>
        <strain evidence="2">SMH2392-1A</strain>
    </source>
</reference>
<evidence type="ECO:0000313" key="2">
    <source>
        <dbReference type="EMBL" id="KAK0702121.1"/>
    </source>
</evidence>
<accession>A0AA39ZR29</accession>
<protein>
    <submittedName>
        <fullName evidence="2">Uncharacterized protein</fullName>
    </submittedName>
</protein>
<dbReference type="EMBL" id="JAUIRO010000009">
    <property type="protein sequence ID" value="KAK0702121.1"/>
    <property type="molecule type" value="Genomic_DNA"/>
</dbReference>
<gene>
    <name evidence="2" type="ORF">B0T26DRAFT_541226</name>
</gene>
<dbReference type="GeneID" id="85318843"/>
<organism evidence="2 3">
    <name type="scientific">Lasiosphaeria miniovina</name>
    <dbReference type="NCBI Taxonomy" id="1954250"/>
    <lineage>
        <taxon>Eukaryota</taxon>
        <taxon>Fungi</taxon>
        <taxon>Dikarya</taxon>
        <taxon>Ascomycota</taxon>
        <taxon>Pezizomycotina</taxon>
        <taxon>Sordariomycetes</taxon>
        <taxon>Sordariomycetidae</taxon>
        <taxon>Sordariales</taxon>
        <taxon>Lasiosphaeriaceae</taxon>
        <taxon>Lasiosphaeria</taxon>
    </lineage>
</organism>
<feature type="compositionally biased region" description="Polar residues" evidence="1">
    <location>
        <begin position="221"/>
        <end position="233"/>
    </location>
</feature>
<feature type="region of interest" description="Disordered" evidence="1">
    <location>
        <begin position="214"/>
        <end position="233"/>
    </location>
</feature>
<evidence type="ECO:0000256" key="1">
    <source>
        <dbReference type="SAM" id="MobiDB-lite"/>
    </source>
</evidence>